<comment type="caution">
    <text evidence="2">The sequence shown here is derived from an EMBL/GenBank/DDBJ whole genome shotgun (WGS) entry which is preliminary data.</text>
</comment>
<proteinExistence type="predicted"/>
<evidence type="ECO:0000313" key="3">
    <source>
        <dbReference type="Proteomes" id="UP000266723"/>
    </source>
</evidence>
<sequence length="126" mass="14712">MEEGVMDFANWRFPCPSSCEFQLLEVDFSPTMKRPSPESIMDFRFNVVACHKAQNQKNWSRENQDALNLPKPAKPTLFMESLQPIQFVSTQSYRWKPGDHIRHPEDTSHNPGEPYMISPFTIHQQT</sequence>
<name>A0ABQ7ABD8_BRACR</name>
<evidence type="ECO:0008006" key="4">
    <source>
        <dbReference type="Google" id="ProtNLM"/>
    </source>
</evidence>
<dbReference type="Proteomes" id="UP000266723">
    <property type="component" value="Unassembled WGS sequence"/>
</dbReference>
<evidence type="ECO:0000313" key="2">
    <source>
        <dbReference type="EMBL" id="KAF3494994.1"/>
    </source>
</evidence>
<evidence type="ECO:0000256" key="1">
    <source>
        <dbReference type="SAM" id="MobiDB-lite"/>
    </source>
</evidence>
<feature type="compositionally biased region" description="Basic and acidic residues" evidence="1">
    <location>
        <begin position="96"/>
        <end position="108"/>
    </location>
</feature>
<dbReference type="EMBL" id="QGKV02002055">
    <property type="protein sequence ID" value="KAF3494994.1"/>
    <property type="molecule type" value="Genomic_DNA"/>
</dbReference>
<gene>
    <name evidence="2" type="ORF">DY000_02052927</name>
</gene>
<keyword evidence="3" id="KW-1185">Reference proteome</keyword>
<accession>A0ABQ7ABD8</accession>
<feature type="region of interest" description="Disordered" evidence="1">
    <location>
        <begin position="96"/>
        <end position="116"/>
    </location>
</feature>
<reference evidence="2 3" key="1">
    <citation type="journal article" date="2020" name="BMC Genomics">
        <title>Intraspecific diversification of the crop wild relative Brassica cretica Lam. using demographic model selection.</title>
        <authorList>
            <person name="Kioukis A."/>
            <person name="Michalopoulou V.A."/>
            <person name="Briers L."/>
            <person name="Pirintsos S."/>
            <person name="Studholme D.J."/>
            <person name="Pavlidis P."/>
            <person name="Sarris P.F."/>
        </authorList>
    </citation>
    <scope>NUCLEOTIDE SEQUENCE [LARGE SCALE GENOMIC DNA]</scope>
    <source>
        <strain evidence="3">cv. PFS-1207/04</strain>
    </source>
</reference>
<protein>
    <recommendedName>
        <fullName evidence="4">Methyltransferase</fullName>
    </recommendedName>
</protein>
<organism evidence="2 3">
    <name type="scientific">Brassica cretica</name>
    <name type="common">Mustard</name>
    <dbReference type="NCBI Taxonomy" id="69181"/>
    <lineage>
        <taxon>Eukaryota</taxon>
        <taxon>Viridiplantae</taxon>
        <taxon>Streptophyta</taxon>
        <taxon>Embryophyta</taxon>
        <taxon>Tracheophyta</taxon>
        <taxon>Spermatophyta</taxon>
        <taxon>Magnoliopsida</taxon>
        <taxon>eudicotyledons</taxon>
        <taxon>Gunneridae</taxon>
        <taxon>Pentapetalae</taxon>
        <taxon>rosids</taxon>
        <taxon>malvids</taxon>
        <taxon>Brassicales</taxon>
        <taxon>Brassicaceae</taxon>
        <taxon>Brassiceae</taxon>
        <taxon>Brassica</taxon>
    </lineage>
</organism>